<proteinExistence type="predicted"/>
<organism evidence="2">
    <name type="scientific">bioreactor metagenome</name>
    <dbReference type="NCBI Taxonomy" id="1076179"/>
    <lineage>
        <taxon>unclassified sequences</taxon>
        <taxon>metagenomes</taxon>
        <taxon>ecological metagenomes</taxon>
    </lineage>
</organism>
<dbReference type="AlphaFoldDB" id="A0A645AJP1"/>
<reference evidence="2" key="1">
    <citation type="submission" date="2019-08" db="EMBL/GenBank/DDBJ databases">
        <authorList>
            <person name="Kucharzyk K."/>
            <person name="Murdoch R.W."/>
            <person name="Higgins S."/>
            <person name="Loffler F."/>
        </authorList>
    </citation>
    <scope>NUCLEOTIDE SEQUENCE</scope>
</reference>
<keyword evidence="1" id="KW-0472">Membrane</keyword>
<keyword evidence="1" id="KW-1133">Transmembrane helix</keyword>
<evidence type="ECO:0000256" key="1">
    <source>
        <dbReference type="SAM" id="Phobius"/>
    </source>
</evidence>
<feature type="transmembrane region" description="Helical" evidence="1">
    <location>
        <begin position="71"/>
        <end position="94"/>
    </location>
</feature>
<name>A0A645AJP1_9ZZZZ</name>
<feature type="transmembrane region" description="Helical" evidence="1">
    <location>
        <begin position="6"/>
        <end position="24"/>
    </location>
</feature>
<keyword evidence="1" id="KW-0812">Transmembrane</keyword>
<evidence type="ECO:0000313" key="2">
    <source>
        <dbReference type="EMBL" id="MPM49874.1"/>
    </source>
</evidence>
<dbReference type="Pfam" id="PF16083">
    <property type="entry name" value="Phage_holin_3_3"/>
    <property type="match status" value="1"/>
</dbReference>
<protein>
    <submittedName>
        <fullName evidence="2">Uncharacterized protein</fullName>
    </submittedName>
</protein>
<comment type="caution">
    <text evidence="2">The sequence shown here is derived from an EMBL/GenBank/DDBJ whole genome shotgun (WGS) entry which is preliminary data.</text>
</comment>
<accession>A0A645AJP1</accession>
<dbReference type="InterPro" id="IPR032126">
    <property type="entry name" value="LydA_holin"/>
</dbReference>
<gene>
    <name evidence="2" type="ORF">SDC9_96608</name>
</gene>
<dbReference type="EMBL" id="VSSQ01012709">
    <property type="protein sequence ID" value="MPM49874.1"/>
    <property type="molecule type" value="Genomic_DNA"/>
</dbReference>
<feature type="transmembrane region" description="Helical" evidence="1">
    <location>
        <begin position="36"/>
        <end position="59"/>
    </location>
</feature>
<sequence length="100" mass="10872">MKHIYLKLLELLPVIGLAAFGGLTRTMAGKSRGEAYSFKIAIPEIVIAVFSGLLIHWLTLDTSMSETLRTAAIALSGYSARSVLALLNVAFLHITKKEVQ</sequence>